<organism evidence="6 7">
    <name type="scientific">Verticillium longisporum</name>
    <name type="common">Verticillium dahliae var. longisporum</name>
    <dbReference type="NCBI Taxonomy" id="100787"/>
    <lineage>
        <taxon>Eukaryota</taxon>
        <taxon>Fungi</taxon>
        <taxon>Dikarya</taxon>
        <taxon>Ascomycota</taxon>
        <taxon>Pezizomycotina</taxon>
        <taxon>Sordariomycetes</taxon>
        <taxon>Hypocreomycetidae</taxon>
        <taxon>Glomerellales</taxon>
        <taxon>Plectosphaerellaceae</taxon>
        <taxon>Verticillium</taxon>
    </lineage>
</organism>
<keyword evidence="2" id="KW-0521">NADP</keyword>
<keyword evidence="3" id="KW-0560">Oxidoreductase</keyword>
<dbReference type="SUPFAM" id="SSF48179">
    <property type="entry name" value="6-phosphogluconate dehydrogenase C-terminal domain-like"/>
    <property type="match status" value="1"/>
</dbReference>
<evidence type="ECO:0000256" key="1">
    <source>
        <dbReference type="ARBA" id="ARBA00007870"/>
    </source>
</evidence>
<name>A0A0G4MD79_VERLO</name>
<dbReference type="GO" id="GO:0050661">
    <property type="term" value="F:NADP binding"/>
    <property type="evidence" value="ECO:0007669"/>
    <property type="project" value="TreeGrafter"/>
</dbReference>
<dbReference type="InterPro" id="IPR050838">
    <property type="entry name" value="Ketopantoate_reductase"/>
</dbReference>
<reference evidence="6 7" key="1">
    <citation type="submission" date="2015-05" db="EMBL/GenBank/DDBJ databases">
        <authorList>
            <person name="Wang D.B."/>
            <person name="Wang M."/>
        </authorList>
    </citation>
    <scope>NUCLEOTIDE SEQUENCE [LARGE SCALE GENOMIC DNA]</scope>
    <source>
        <strain evidence="6">VL1</strain>
    </source>
</reference>
<dbReference type="InterPro" id="IPR013332">
    <property type="entry name" value="KPR_N"/>
</dbReference>
<feature type="domain" description="Ketopantoate reductase C-terminal" evidence="5">
    <location>
        <begin position="457"/>
        <end position="606"/>
    </location>
</feature>
<dbReference type="InterPro" id="IPR013752">
    <property type="entry name" value="KPA_reductase"/>
</dbReference>
<dbReference type="AlphaFoldDB" id="A0A0G4MD79"/>
<accession>A0A0G4MD79</accession>
<proteinExistence type="inferred from homology"/>
<dbReference type="PANTHER" id="PTHR43765">
    <property type="entry name" value="2-DEHYDROPANTOATE 2-REDUCTASE-RELATED"/>
    <property type="match status" value="1"/>
</dbReference>
<keyword evidence="7" id="KW-1185">Reference proteome</keyword>
<comment type="similarity">
    <text evidence="1">Belongs to the ketopantoate reductase family.</text>
</comment>
<dbReference type="PANTHER" id="PTHR43765:SF2">
    <property type="entry name" value="2-DEHYDROPANTOATE 2-REDUCTASE"/>
    <property type="match status" value="1"/>
</dbReference>
<dbReference type="Pfam" id="PF08546">
    <property type="entry name" value="ApbA_C"/>
    <property type="match status" value="1"/>
</dbReference>
<sequence length="622" mass="69508">MEKENFMQIASNFYDAVQDQDNASKPNSKDLSFVASCMIPTRTRAEVDLLYSDCERRLEIIKSIHDYVSGTDSGLATEIWNSVQIAAFWAFLFTISLQQLVDIEIFLRNSSSPDGSQLLTRLYRLQVDVNQIERMLNTFFAMSSMNKQVPLNMHVNRDRNVVKQPTYSTMAWRPHRVLKPLAIARRSMSMASARRMASPNPQWLQSVFDDCAAAPKLFAWTPANVSSRTQAQSQTRASGSLVPTASEKTRRIFVLGVGNLGVLFATSLAKLAPRPPITLVVHRKELLEQWASDPSLKISRNGVSERMTGFDIEWWTDQKPDHGVVKHVADGGAIPNLLVTTKASAALPEIDRLRRYLDENSVVAFAQNGMCKLWPPHGHAYNSHRYASRPPPSWLACVTTHGVTSRGRYTSEHASVADLKIGSVLSGPQGGASSTYLAEQLARAPFLHGQQVLRADLWTLQLEKLVVNCIINPLTALLRCKNGYLFEKTEGPLMRLIDVLLAEASAVLQHVIQHPSTDTILDDARNTTSVIDRQMLLERFSQTRLKQMLLVVGHKVRDNTSSMLQDVRAGRQTEIQDFNGWLVDMAAFLDPGLDTSNHELLIELVENGVDVDETSIEVTSQF</sequence>
<evidence type="ECO:0000256" key="3">
    <source>
        <dbReference type="ARBA" id="ARBA00023002"/>
    </source>
</evidence>
<evidence type="ECO:0000259" key="5">
    <source>
        <dbReference type="Pfam" id="PF08546"/>
    </source>
</evidence>
<evidence type="ECO:0000259" key="4">
    <source>
        <dbReference type="Pfam" id="PF02558"/>
    </source>
</evidence>
<dbReference type="GO" id="GO:0005739">
    <property type="term" value="C:mitochondrion"/>
    <property type="evidence" value="ECO:0007669"/>
    <property type="project" value="TreeGrafter"/>
</dbReference>
<dbReference type="GO" id="GO:0008677">
    <property type="term" value="F:2-dehydropantoate 2-reductase activity"/>
    <property type="evidence" value="ECO:0007669"/>
    <property type="project" value="TreeGrafter"/>
</dbReference>
<gene>
    <name evidence="6" type="ORF">BN1708_016028</name>
</gene>
<dbReference type="Proteomes" id="UP000044602">
    <property type="component" value="Unassembled WGS sequence"/>
</dbReference>
<dbReference type="InterPro" id="IPR013328">
    <property type="entry name" value="6PGD_dom2"/>
</dbReference>
<feature type="domain" description="Ketopantoate reductase N-terminal" evidence="4">
    <location>
        <begin position="252"/>
        <end position="423"/>
    </location>
</feature>
<evidence type="ECO:0000256" key="2">
    <source>
        <dbReference type="ARBA" id="ARBA00022857"/>
    </source>
</evidence>
<dbReference type="Gene3D" id="1.10.1040.10">
    <property type="entry name" value="N-(1-d-carboxylethyl)-l-norvaline Dehydrogenase, domain 2"/>
    <property type="match status" value="1"/>
</dbReference>
<evidence type="ECO:0008006" key="8">
    <source>
        <dbReference type="Google" id="ProtNLM"/>
    </source>
</evidence>
<evidence type="ECO:0000313" key="6">
    <source>
        <dbReference type="EMBL" id="CRK31870.1"/>
    </source>
</evidence>
<dbReference type="InterPro" id="IPR008927">
    <property type="entry name" value="6-PGluconate_DH-like_C_sf"/>
</dbReference>
<dbReference type="EMBL" id="CVQH01021906">
    <property type="protein sequence ID" value="CRK31870.1"/>
    <property type="molecule type" value="Genomic_DNA"/>
</dbReference>
<dbReference type="STRING" id="100787.A0A0G4MD79"/>
<dbReference type="Pfam" id="PF02558">
    <property type="entry name" value="ApbA"/>
    <property type="match status" value="1"/>
</dbReference>
<protein>
    <recommendedName>
        <fullName evidence="8">Ketopantoate reductase C-terminal domain-containing protein</fullName>
    </recommendedName>
</protein>
<evidence type="ECO:0000313" key="7">
    <source>
        <dbReference type="Proteomes" id="UP000044602"/>
    </source>
</evidence>
<dbReference type="Gene3D" id="3.40.50.720">
    <property type="entry name" value="NAD(P)-binding Rossmann-like Domain"/>
    <property type="match status" value="1"/>
</dbReference>